<dbReference type="EMBL" id="JAUSUD010000040">
    <property type="protein sequence ID" value="MDQ0233449.1"/>
    <property type="molecule type" value="Genomic_DNA"/>
</dbReference>
<evidence type="ECO:0000259" key="5">
    <source>
        <dbReference type="PROSITE" id="PS50893"/>
    </source>
</evidence>
<dbReference type="GO" id="GO:0005524">
    <property type="term" value="F:ATP binding"/>
    <property type="evidence" value="ECO:0007669"/>
    <property type="project" value="UniProtKB-KW"/>
</dbReference>
<evidence type="ECO:0000256" key="2">
    <source>
        <dbReference type="ARBA" id="ARBA00022448"/>
    </source>
</evidence>
<sequence>MQEPIINLNQVTKQYDNHFAVKDLSLSIHKGEVFGLLGPNGAGKTTSILMMLGLSEPTSGSVQVLGINSTKYPIEVKRKVGYLPDNVGFYANMTGIDNLIFTARLNGIPKHIAKERAEALLEKVGLKHAALKKAGTYSRGMRQRLGLADVLIKNPDVIILDEPTLGIDPEGVRDFLNLINSLNKDEGITVLLCSHHLHQVQQVCDRVGIFVDGKLLAHGNIDELVRQLFLKDTFVIHAVASPVHDVLLEKIKAVPGVTTVELLHDNSVDIHCEEDVSSLISRLIVESGSDLYQINKRDFGLDEIYHRYFEGREINEPH</sequence>
<dbReference type="PROSITE" id="PS50893">
    <property type="entry name" value="ABC_TRANSPORTER_2"/>
    <property type="match status" value="1"/>
</dbReference>
<gene>
    <name evidence="6" type="ORF">J2S19_004796</name>
</gene>
<dbReference type="SMART" id="SM00382">
    <property type="entry name" value="AAA"/>
    <property type="match status" value="1"/>
</dbReference>
<dbReference type="InterPro" id="IPR027417">
    <property type="entry name" value="P-loop_NTPase"/>
</dbReference>
<evidence type="ECO:0000256" key="3">
    <source>
        <dbReference type="ARBA" id="ARBA00022741"/>
    </source>
</evidence>
<comment type="caution">
    <text evidence="6">The sequence shown here is derived from an EMBL/GenBank/DDBJ whole genome shotgun (WGS) entry which is preliminary data.</text>
</comment>
<reference evidence="6 7" key="1">
    <citation type="submission" date="2023-07" db="EMBL/GenBank/DDBJ databases">
        <title>Genomic Encyclopedia of Type Strains, Phase IV (KMG-IV): sequencing the most valuable type-strain genomes for metagenomic binning, comparative biology and taxonomic classification.</title>
        <authorList>
            <person name="Goeker M."/>
        </authorList>
    </citation>
    <scope>NUCLEOTIDE SEQUENCE [LARGE SCALE GENOMIC DNA]</scope>
    <source>
        <strain evidence="6 7">DSM 29005</strain>
    </source>
</reference>
<dbReference type="SUPFAM" id="SSF52540">
    <property type="entry name" value="P-loop containing nucleoside triphosphate hydrolases"/>
    <property type="match status" value="1"/>
</dbReference>
<keyword evidence="2" id="KW-0813">Transport</keyword>
<accession>A0ABT9ZNF2</accession>
<protein>
    <submittedName>
        <fullName evidence="6">ABC-2 type transport system ATP-binding protein</fullName>
    </submittedName>
</protein>
<feature type="domain" description="ABC transporter" evidence="5">
    <location>
        <begin position="6"/>
        <end position="237"/>
    </location>
</feature>
<comment type="similarity">
    <text evidence="1">Belongs to the ABC transporter superfamily.</text>
</comment>
<dbReference type="CDD" id="cd03230">
    <property type="entry name" value="ABC_DR_subfamily_A"/>
    <property type="match status" value="1"/>
</dbReference>
<keyword evidence="3" id="KW-0547">Nucleotide-binding</keyword>
<dbReference type="InterPro" id="IPR003439">
    <property type="entry name" value="ABC_transporter-like_ATP-bd"/>
</dbReference>
<evidence type="ECO:0000313" key="6">
    <source>
        <dbReference type="EMBL" id="MDQ0233449.1"/>
    </source>
</evidence>
<name>A0ABT9ZNF2_9BACI</name>
<organism evidence="6 7">
    <name type="scientific">Metabacillus malikii</name>
    <dbReference type="NCBI Taxonomy" id="1504265"/>
    <lineage>
        <taxon>Bacteria</taxon>
        <taxon>Bacillati</taxon>
        <taxon>Bacillota</taxon>
        <taxon>Bacilli</taxon>
        <taxon>Bacillales</taxon>
        <taxon>Bacillaceae</taxon>
        <taxon>Metabacillus</taxon>
    </lineage>
</organism>
<dbReference type="PANTHER" id="PTHR43335">
    <property type="entry name" value="ABC TRANSPORTER, ATP-BINDING PROTEIN"/>
    <property type="match status" value="1"/>
</dbReference>
<evidence type="ECO:0000313" key="7">
    <source>
        <dbReference type="Proteomes" id="UP001234495"/>
    </source>
</evidence>
<dbReference type="Pfam" id="PF00005">
    <property type="entry name" value="ABC_tran"/>
    <property type="match status" value="1"/>
</dbReference>
<keyword evidence="4 6" id="KW-0067">ATP-binding</keyword>
<dbReference type="Gene3D" id="3.40.50.300">
    <property type="entry name" value="P-loop containing nucleotide triphosphate hydrolases"/>
    <property type="match status" value="1"/>
</dbReference>
<dbReference type="Proteomes" id="UP001234495">
    <property type="component" value="Unassembled WGS sequence"/>
</dbReference>
<dbReference type="InterPro" id="IPR003593">
    <property type="entry name" value="AAA+_ATPase"/>
</dbReference>
<evidence type="ECO:0000256" key="4">
    <source>
        <dbReference type="ARBA" id="ARBA00022840"/>
    </source>
</evidence>
<evidence type="ECO:0000256" key="1">
    <source>
        <dbReference type="ARBA" id="ARBA00005417"/>
    </source>
</evidence>
<proteinExistence type="inferred from homology"/>
<keyword evidence="7" id="KW-1185">Reference proteome</keyword>
<dbReference type="PANTHER" id="PTHR43335:SF4">
    <property type="entry name" value="ABC TRANSPORTER, ATP-BINDING PROTEIN"/>
    <property type="match status" value="1"/>
</dbReference>